<dbReference type="InterPro" id="IPR011343">
    <property type="entry name" value="DeoC"/>
</dbReference>
<dbReference type="UniPathway" id="UPA00002">
    <property type="reaction ID" value="UER00468"/>
</dbReference>
<evidence type="ECO:0000256" key="6">
    <source>
        <dbReference type="ARBA" id="ARBA00031814"/>
    </source>
</evidence>
<comment type="pathway">
    <text evidence="1">Carbohydrate degradation; 2-deoxy-D-ribose 1-phosphate degradation; D-glyceraldehyde 3-phosphate and acetaldehyde from 2-deoxy-alpha-D-ribose 1-phosphate: step 2/2.</text>
</comment>
<protein>
    <recommendedName>
        <fullName evidence="3">deoxyribose-phosphate aldolase</fullName>
        <ecNumber evidence="3">4.1.2.4</ecNumber>
    </recommendedName>
    <alternativeName>
        <fullName evidence="7">2-deoxy-D-ribose 5-phosphate aldolase</fullName>
    </alternativeName>
    <alternativeName>
        <fullName evidence="6">Phosphodeoxyriboaldolase</fullName>
    </alternativeName>
</protein>
<evidence type="ECO:0000256" key="7">
    <source>
        <dbReference type="ARBA" id="ARBA00032755"/>
    </source>
</evidence>
<evidence type="ECO:0000256" key="5">
    <source>
        <dbReference type="ARBA" id="ARBA00023270"/>
    </source>
</evidence>
<dbReference type="FunFam" id="3.20.20.70:FF:000209">
    <property type="entry name" value="Deoxyribose-phosphate aldolase (putative)"/>
    <property type="match status" value="1"/>
</dbReference>
<name>A0A8C1IL98_CYPCA</name>
<proteinExistence type="inferred from homology"/>
<evidence type="ECO:0000256" key="4">
    <source>
        <dbReference type="ARBA" id="ARBA00023239"/>
    </source>
</evidence>
<dbReference type="GO" id="GO:0004139">
    <property type="term" value="F:deoxyribose-phosphate aldolase activity"/>
    <property type="evidence" value="ECO:0007669"/>
    <property type="project" value="UniProtKB-EC"/>
</dbReference>
<evidence type="ECO:0000256" key="3">
    <source>
        <dbReference type="ARBA" id="ARBA00012515"/>
    </source>
</evidence>
<dbReference type="PANTHER" id="PTHR10889">
    <property type="entry name" value="DEOXYRIBOSE-PHOSPHATE ALDOLASE"/>
    <property type="match status" value="1"/>
</dbReference>
<dbReference type="GO" id="GO:0046386">
    <property type="term" value="P:deoxyribose phosphate catabolic process"/>
    <property type="evidence" value="ECO:0007669"/>
    <property type="project" value="UniProtKB-UniPathway"/>
</dbReference>
<dbReference type="EC" id="4.1.2.4" evidence="3"/>
<dbReference type="GO" id="GO:0016052">
    <property type="term" value="P:carbohydrate catabolic process"/>
    <property type="evidence" value="ECO:0007669"/>
    <property type="project" value="TreeGrafter"/>
</dbReference>
<dbReference type="Ensembl" id="ENSCCRT00010020840.1">
    <property type="protein sequence ID" value="ENSCCRP00010019048.1"/>
    <property type="gene ID" value="ENSCCRG00010007810.1"/>
</dbReference>
<dbReference type="CDD" id="cd00959">
    <property type="entry name" value="DeoC"/>
    <property type="match status" value="1"/>
</dbReference>
<evidence type="ECO:0000313" key="9">
    <source>
        <dbReference type="Ensembl" id="ENSCCRP00010019048.1"/>
    </source>
</evidence>
<reference evidence="9" key="2">
    <citation type="submission" date="2025-09" db="UniProtKB">
        <authorList>
            <consortium name="Ensembl"/>
        </authorList>
    </citation>
    <scope>IDENTIFICATION</scope>
</reference>
<dbReference type="SMART" id="SM01133">
    <property type="entry name" value="DeoC"/>
    <property type="match status" value="1"/>
</dbReference>
<dbReference type="SUPFAM" id="SSF51569">
    <property type="entry name" value="Aldolase"/>
    <property type="match status" value="2"/>
</dbReference>
<reference evidence="9" key="1">
    <citation type="submission" date="2025-08" db="UniProtKB">
        <authorList>
            <consortium name="Ensembl"/>
        </authorList>
    </citation>
    <scope>IDENTIFICATION</scope>
</reference>
<organism evidence="9 10">
    <name type="scientific">Cyprinus carpio</name>
    <name type="common">Common carp</name>
    <dbReference type="NCBI Taxonomy" id="7962"/>
    <lineage>
        <taxon>Eukaryota</taxon>
        <taxon>Metazoa</taxon>
        <taxon>Chordata</taxon>
        <taxon>Craniata</taxon>
        <taxon>Vertebrata</taxon>
        <taxon>Euteleostomi</taxon>
        <taxon>Actinopterygii</taxon>
        <taxon>Neopterygii</taxon>
        <taxon>Teleostei</taxon>
        <taxon>Ostariophysi</taxon>
        <taxon>Cypriniformes</taxon>
        <taxon>Cyprinidae</taxon>
        <taxon>Cyprininae</taxon>
        <taxon>Cyprinus</taxon>
    </lineage>
</organism>
<dbReference type="Gene3D" id="3.20.20.70">
    <property type="entry name" value="Aldolase class I"/>
    <property type="match status" value="2"/>
</dbReference>
<comment type="similarity">
    <text evidence="2">Belongs to the DeoC/FbaB aldolase family. DeoC type 2 subfamily.</text>
</comment>
<evidence type="ECO:0000256" key="2">
    <source>
        <dbReference type="ARBA" id="ARBA00009473"/>
    </source>
</evidence>
<dbReference type="InterPro" id="IPR013785">
    <property type="entry name" value="Aldolase_TIM"/>
</dbReference>
<keyword evidence="5" id="KW-0704">Schiff base</keyword>
<dbReference type="GO" id="GO:0009264">
    <property type="term" value="P:deoxyribonucleotide catabolic process"/>
    <property type="evidence" value="ECO:0007669"/>
    <property type="project" value="InterPro"/>
</dbReference>
<dbReference type="AlphaFoldDB" id="A0A8C1IL98"/>
<dbReference type="InterPro" id="IPR002915">
    <property type="entry name" value="DeoC/FbaB/LacD_aldolase"/>
</dbReference>
<evidence type="ECO:0000256" key="8">
    <source>
        <dbReference type="ARBA" id="ARBA00048791"/>
    </source>
</evidence>
<evidence type="ECO:0000256" key="1">
    <source>
        <dbReference type="ARBA" id="ARBA00004816"/>
    </source>
</evidence>
<comment type="catalytic activity">
    <reaction evidence="8">
        <text>2-deoxy-D-ribose 5-phosphate = D-glyceraldehyde 3-phosphate + acetaldehyde</text>
        <dbReference type="Rhea" id="RHEA:12821"/>
        <dbReference type="ChEBI" id="CHEBI:15343"/>
        <dbReference type="ChEBI" id="CHEBI:59776"/>
        <dbReference type="ChEBI" id="CHEBI:62877"/>
        <dbReference type="EC" id="4.1.2.4"/>
    </reaction>
</comment>
<keyword evidence="4" id="KW-0456">Lyase</keyword>
<dbReference type="Proteomes" id="UP000694427">
    <property type="component" value="Unplaced"/>
</dbReference>
<evidence type="ECO:0000313" key="10">
    <source>
        <dbReference type="Proteomes" id="UP000694427"/>
    </source>
</evidence>
<dbReference type="Pfam" id="PF01791">
    <property type="entry name" value="DeoC"/>
    <property type="match status" value="1"/>
</dbReference>
<dbReference type="GO" id="GO:0005737">
    <property type="term" value="C:cytoplasm"/>
    <property type="evidence" value="ECO:0007669"/>
    <property type="project" value="InterPro"/>
</dbReference>
<accession>A0A8C1IL98</accession>
<dbReference type="PANTHER" id="PTHR10889:SF3">
    <property type="entry name" value="DEOXYRIBOSE-PHOSPHATE ALDOLASE"/>
    <property type="match status" value="1"/>
</dbReference>
<sequence length="359" mass="39659">MSARNPGMHLDLEWVSKVRVNTQAVLKRAQQIQGCKVAKKQWQAAWLLKAVTCIDLTTLAGDDTPSNVHRLCMKATQPIRHDLLKSMDMHDKGITTAAVCVYPSRVADAVKSLKAANSSLPVASGKTFDIAALKIRFIPSSDIFPERVQPHCLTSRSLFLILFASVATGFPAGQTPLKTRLVEVQMAVEDGAKEIDIVINRTLALTGQWAALYDEIRQFREACGDAHMKTILAVGELGTFTNVYKASLVSMMAGSDFIKTSTGKETVNGTYPVAIVMVRAIRDYFLRTGYKVGFKPAGGIRTAQESVVWLTLMKEELGDEWLNPHLFRLGASSLLADIERQIYHYVTGRYPAYHELPMA</sequence>
<keyword evidence="10" id="KW-1185">Reference proteome</keyword>